<dbReference type="HAMAP" id="MF_03115">
    <property type="entry name" value="Anamorsin"/>
    <property type="match status" value="1"/>
</dbReference>
<name>A0A2S4VFJ1_9BASI</name>
<dbReference type="GO" id="GO:0005737">
    <property type="term" value="C:cytoplasm"/>
    <property type="evidence" value="ECO:0007669"/>
    <property type="project" value="UniProtKB-SubCell"/>
</dbReference>
<dbReference type="InterPro" id="IPR007785">
    <property type="entry name" value="Anamorsin"/>
</dbReference>
<keyword evidence="6" id="KW-0479">Metal-binding</keyword>
<keyword evidence="8" id="KW-0411">Iron-sulfur</keyword>
<evidence type="ECO:0000256" key="1">
    <source>
        <dbReference type="ARBA" id="ARBA00001966"/>
    </source>
</evidence>
<comment type="subcellular location">
    <subcellularLocation>
        <location evidence="2">Cytoplasm</location>
    </subcellularLocation>
</comment>
<dbReference type="Proteomes" id="UP000239156">
    <property type="component" value="Unassembled WGS sequence"/>
</dbReference>
<comment type="similarity">
    <text evidence="3">Belongs to the anamorsin family.</text>
</comment>
<keyword evidence="5" id="KW-0963">Cytoplasm</keyword>
<evidence type="ECO:0000313" key="13">
    <source>
        <dbReference type="Proteomes" id="UP000239156"/>
    </source>
</evidence>
<evidence type="ECO:0000256" key="8">
    <source>
        <dbReference type="ARBA" id="ARBA00023014"/>
    </source>
</evidence>
<organism evidence="12 13">
    <name type="scientific">Puccinia striiformis</name>
    <dbReference type="NCBI Taxonomy" id="27350"/>
    <lineage>
        <taxon>Eukaryota</taxon>
        <taxon>Fungi</taxon>
        <taxon>Dikarya</taxon>
        <taxon>Basidiomycota</taxon>
        <taxon>Pucciniomycotina</taxon>
        <taxon>Pucciniomycetes</taxon>
        <taxon>Pucciniales</taxon>
        <taxon>Pucciniaceae</taxon>
        <taxon>Puccinia</taxon>
    </lineage>
</organism>
<evidence type="ECO:0000256" key="6">
    <source>
        <dbReference type="ARBA" id="ARBA00022723"/>
    </source>
</evidence>
<reference evidence="12" key="1">
    <citation type="submission" date="2017-12" db="EMBL/GenBank/DDBJ databases">
        <title>Gene loss provides genomic basis for host adaptation in cereal stripe rust fungi.</title>
        <authorList>
            <person name="Xia C."/>
        </authorList>
    </citation>
    <scope>NUCLEOTIDE SEQUENCE [LARGE SCALE GENOMIC DNA]</scope>
    <source>
        <strain evidence="12">93-210</strain>
    </source>
</reference>
<dbReference type="AlphaFoldDB" id="A0A2S4VFJ1"/>
<evidence type="ECO:0000256" key="5">
    <source>
        <dbReference type="ARBA" id="ARBA00022490"/>
    </source>
</evidence>
<protein>
    <recommendedName>
        <fullName evidence="11">Anamorsin C-terminal domain-containing protein</fullName>
    </recommendedName>
</protein>
<evidence type="ECO:0000259" key="11">
    <source>
        <dbReference type="Pfam" id="PF05093"/>
    </source>
</evidence>
<dbReference type="GO" id="GO:0051539">
    <property type="term" value="F:4 iron, 4 sulfur cluster binding"/>
    <property type="evidence" value="ECO:0007669"/>
    <property type="project" value="UniProtKB-KW"/>
</dbReference>
<evidence type="ECO:0000256" key="4">
    <source>
        <dbReference type="ARBA" id="ARBA00022485"/>
    </source>
</evidence>
<dbReference type="GO" id="GO:0046872">
    <property type="term" value="F:metal ion binding"/>
    <property type="evidence" value="ECO:0007669"/>
    <property type="project" value="UniProtKB-KW"/>
</dbReference>
<evidence type="ECO:0000256" key="7">
    <source>
        <dbReference type="ARBA" id="ARBA00023004"/>
    </source>
</evidence>
<sequence>CPIHQELSLNCTAMSVQGSSADAILQTILENKFKQAQRILLVGSAQSIKNGTYTKLITRFDNQEGPSTSVIEKQLSDRISDGGDYHLLPSHFDVIHLVVDCQDLSSNNPPSSSAQSSSNFLNLILPSLKPSGKLTWTTQSDLSVIESALKQSLEWSMFNLFLVQMLVTATKSASNSVTINLPKKSTKASLWSFSTTNETELIDDTSLLTEEDLKKPENIITSEDCNPKKAKKACKNCTCGLRELELSQEDDLPAHLKNPGQPTSDQDPSKLIVNGVAKTLTSSCGSCYLGDAFRCSSCPYLGMPAFEPGQPVKLTAEMGDDLLQT</sequence>
<feature type="non-terminal residue" evidence="12">
    <location>
        <position position="1"/>
    </location>
</feature>
<dbReference type="PANTHER" id="PTHR13273">
    <property type="entry name" value="ANAMORSIN"/>
    <property type="match status" value="1"/>
</dbReference>
<evidence type="ECO:0000256" key="10">
    <source>
        <dbReference type="SAM" id="MobiDB-lite"/>
    </source>
</evidence>
<keyword evidence="9" id="KW-0496">Mitochondrion</keyword>
<dbReference type="VEuPathDB" id="FungiDB:PSTT_07617"/>
<keyword evidence="7" id="KW-0408">Iron</keyword>
<feature type="domain" description="Anamorsin C-terminal" evidence="11">
    <location>
        <begin position="220"/>
        <end position="314"/>
    </location>
</feature>
<proteinExistence type="inferred from homology"/>
<dbReference type="PANTHER" id="PTHR13273:SF14">
    <property type="entry name" value="ANAMORSIN"/>
    <property type="match status" value="1"/>
</dbReference>
<evidence type="ECO:0000256" key="3">
    <source>
        <dbReference type="ARBA" id="ARBA00008169"/>
    </source>
</evidence>
<dbReference type="InterPro" id="IPR046408">
    <property type="entry name" value="CIAPIN1"/>
</dbReference>
<feature type="region of interest" description="Disordered" evidence="10">
    <location>
        <begin position="250"/>
        <end position="269"/>
    </location>
</feature>
<accession>A0A2S4VFJ1</accession>
<evidence type="ECO:0000256" key="9">
    <source>
        <dbReference type="ARBA" id="ARBA00023128"/>
    </source>
</evidence>
<dbReference type="GO" id="GO:0016226">
    <property type="term" value="P:iron-sulfur cluster assembly"/>
    <property type="evidence" value="ECO:0007669"/>
    <property type="project" value="InterPro"/>
</dbReference>
<comment type="caution">
    <text evidence="12">The sequence shown here is derived from an EMBL/GenBank/DDBJ whole genome shotgun (WGS) entry which is preliminary data.</text>
</comment>
<keyword evidence="4" id="KW-0004">4Fe-4S</keyword>
<evidence type="ECO:0000313" key="12">
    <source>
        <dbReference type="EMBL" id="POW08311.1"/>
    </source>
</evidence>
<dbReference type="EMBL" id="PKSL01000065">
    <property type="protein sequence ID" value="POW08311.1"/>
    <property type="molecule type" value="Genomic_DNA"/>
</dbReference>
<dbReference type="Pfam" id="PF05093">
    <property type="entry name" value="CIAPIN1"/>
    <property type="match status" value="1"/>
</dbReference>
<comment type="cofactor">
    <cofactor evidence="1">
        <name>[4Fe-4S] cluster</name>
        <dbReference type="ChEBI" id="CHEBI:49883"/>
    </cofactor>
</comment>
<keyword evidence="13" id="KW-1185">Reference proteome</keyword>
<evidence type="ECO:0000256" key="2">
    <source>
        <dbReference type="ARBA" id="ARBA00004496"/>
    </source>
</evidence>
<gene>
    <name evidence="12" type="ORF">PSTT_07617</name>
</gene>